<evidence type="ECO:0000256" key="6">
    <source>
        <dbReference type="SAM" id="Phobius"/>
    </source>
</evidence>
<feature type="transmembrane region" description="Helical" evidence="6">
    <location>
        <begin position="174"/>
        <end position="195"/>
    </location>
</feature>
<dbReference type="InterPro" id="IPR012506">
    <property type="entry name" value="TMEM86B-like"/>
</dbReference>
<dbReference type="PANTHER" id="PTHR31885">
    <property type="entry name" value="GH04784P"/>
    <property type="match status" value="1"/>
</dbReference>
<dbReference type="GO" id="GO:0016020">
    <property type="term" value="C:membrane"/>
    <property type="evidence" value="ECO:0007669"/>
    <property type="project" value="UniProtKB-SubCell"/>
</dbReference>
<dbReference type="eggNOG" id="ENOG502S96P">
    <property type="taxonomic scope" value="Eukaryota"/>
</dbReference>
<dbReference type="EMBL" id="DS027050">
    <property type="protein sequence ID" value="EAW12340.1"/>
    <property type="molecule type" value="Genomic_DNA"/>
</dbReference>
<comment type="subcellular location">
    <subcellularLocation>
        <location evidence="1">Membrane</location>
        <topology evidence="1">Multi-pass membrane protein</topology>
    </subcellularLocation>
</comment>
<dbReference type="HOGENOM" id="CLU_065386_0_0_1"/>
<feature type="transmembrane region" description="Helical" evidence="6">
    <location>
        <begin position="237"/>
        <end position="257"/>
    </location>
</feature>
<keyword evidence="8" id="KW-1185">Reference proteome</keyword>
<dbReference type="RefSeq" id="XP_001273766.1">
    <property type="nucleotide sequence ID" value="XM_001273765.1"/>
</dbReference>
<evidence type="ECO:0000256" key="5">
    <source>
        <dbReference type="ARBA" id="ARBA00023136"/>
    </source>
</evidence>
<evidence type="ECO:0000256" key="3">
    <source>
        <dbReference type="ARBA" id="ARBA00022692"/>
    </source>
</evidence>
<comment type="similarity">
    <text evidence="2">Belongs to the TMEM86 family.</text>
</comment>
<feature type="transmembrane region" description="Helical" evidence="6">
    <location>
        <begin position="129"/>
        <end position="153"/>
    </location>
</feature>
<protein>
    <submittedName>
        <fullName evidence="7">YhhN domain protein</fullName>
    </submittedName>
</protein>
<dbReference type="AlphaFoldDB" id="A1CCT3"/>
<evidence type="ECO:0000256" key="4">
    <source>
        <dbReference type="ARBA" id="ARBA00022989"/>
    </source>
</evidence>
<keyword evidence="3 6" id="KW-0812">Transmembrane</keyword>
<name>A1CCT3_ASPCL</name>
<gene>
    <name evidence="7" type="ORF">ACLA_063070</name>
</gene>
<dbReference type="Pfam" id="PF07947">
    <property type="entry name" value="YhhN"/>
    <property type="match status" value="1"/>
</dbReference>
<dbReference type="OMA" id="FWGQMVL"/>
<dbReference type="GO" id="GO:0016787">
    <property type="term" value="F:hydrolase activity"/>
    <property type="evidence" value="ECO:0007669"/>
    <property type="project" value="TreeGrafter"/>
</dbReference>
<evidence type="ECO:0000313" key="8">
    <source>
        <dbReference type="Proteomes" id="UP000006701"/>
    </source>
</evidence>
<dbReference type="KEGG" id="act:ACLA_063070"/>
<reference evidence="7 8" key="1">
    <citation type="journal article" date="2008" name="PLoS Genet.">
        <title>Genomic islands in the pathogenic filamentous fungus Aspergillus fumigatus.</title>
        <authorList>
            <person name="Fedorova N.D."/>
            <person name="Khaldi N."/>
            <person name="Joardar V.S."/>
            <person name="Maiti R."/>
            <person name="Amedeo P."/>
            <person name="Anderson M.J."/>
            <person name="Crabtree J."/>
            <person name="Silva J.C."/>
            <person name="Badger J.H."/>
            <person name="Albarraq A."/>
            <person name="Angiuoli S."/>
            <person name="Bussey H."/>
            <person name="Bowyer P."/>
            <person name="Cotty P.J."/>
            <person name="Dyer P.S."/>
            <person name="Egan A."/>
            <person name="Galens K."/>
            <person name="Fraser-Liggett C.M."/>
            <person name="Haas B.J."/>
            <person name="Inman J.M."/>
            <person name="Kent R."/>
            <person name="Lemieux S."/>
            <person name="Malavazi I."/>
            <person name="Orvis J."/>
            <person name="Roemer T."/>
            <person name="Ronning C.M."/>
            <person name="Sundaram J.P."/>
            <person name="Sutton G."/>
            <person name="Turner G."/>
            <person name="Venter J.C."/>
            <person name="White O.R."/>
            <person name="Whitty B.R."/>
            <person name="Youngman P."/>
            <person name="Wolfe K.H."/>
            <person name="Goldman G.H."/>
            <person name="Wortman J.R."/>
            <person name="Jiang B."/>
            <person name="Denning D.W."/>
            <person name="Nierman W.C."/>
        </authorList>
    </citation>
    <scope>NUCLEOTIDE SEQUENCE [LARGE SCALE GENOMIC DNA]</scope>
    <source>
        <strain evidence="8">ATCC 1007 / CBS 513.65 / DSM 816 / NCTC 3887 / NRRL 1</strain>
    </source>
</reference>
<dbReference type="PANTHER" id="PTHR31885:SF6">
    <property type="entry name" value="GH04784P"/>
    <property type="match status" value="1"/>
</dbReference>
<keyword evidence="4 6" id="KW-1133">Transmembrane helix</keyword>
<evidence type="ECO:0000256" key="2">
    <source>
        <dbReference type="ARBA" id="ARBA00007375"/>
    </source>
</evidence>
<dbReference type="GeneID" id="4706049"/>
<organism evidence="7 8">
    <name type="scientific">Aspergillus clavatus (strain ATCC 1007 / CBS 513.65 / DSM 816 / NCTC 3887 / NRRL 1 / QM 1276 / 107)</name>
    <dbReference type="NCBI Taxonomy" id="344612"/>
    <lineage>
        <taxon>Eukaryota</taxon>
        <taxon>Fungi</taxon>
        <taxon>Dikarya</taxon>
        <taxon>Ascomycota</taxon>
        <taxon>Pezizomycotina</taxon>
        <taxon>Eurotiomycetes</taxon>
        <taxon>Eurotiomycetidae</taxon>
        <taxon>Eurotiales</taxon>
        <taxon>Aspergillaceae</taxon>
        <taxon>Aspergillus</taxon>
        <taxon>Aspergillus subgen. Fumigati</taxon>
    </lineage>
</organism>
<feature type="transmembrane region" description="Helical" evidence="6">
    <location>
        <begin position="62"/>
        <end position="81"/>
    </location>
</feature>
<feature type="transmembrane region" description="Helical" evidence="6">
    <location>
        <begin position="102"/>
        <end position="123"/>
    </location>
</feature>
<accession>A1CCT3</accession>
<keyword evidence="5 6" id="KW-0472">Membrane</keyword>
<proteinExistence type="inferred from homology"/>
<sequence>MAANIWMPPFPGPQLLLGTLPLLVLSESGSRSHAGTMLFKMLSSVAFILGPLLTTSTEWSPYRLSITTGLFFSLVGDFFLLPSRSEFYDPPSPDQKKGEVSISFQLGVVAFALAHIAYIVAFLRASQGISANTLATTFIATMVLAKWLGVIYPPESSSPWSNLLSLSIAPDMKPLVLVYALIISAMFAVALATTLPMSASTWLSQRAFGAAMFVISDLFVAKDAFGKSSATRKRGWLQIAVGYGLYFWGQMVIAGTVEGGIV</sequence>
<evidence type="ECO:0000256" key="1">
    <source>
        <dbReference type="ARBA" id="ARBA00004141"/>
    </source>
</evidence>
<dbReference type="Proteomes" id="UP000006701">
    <property type="component" value="Unassembled WGS sequence"/>
</dbReference>
<dbReference type="VEuPathDB" id="FungiDB:ACLA_063070"/>
<evidence type="ECO:0000313" key="7">
    <source>
        <dbReference type="EMBL" id="EAW12340.1"/>
    </source>
</evidence>
<dbReference type="OrthoDB" id="2133758at2759"/>